<name>A0A4Q7VAX0_9BURK</name>
<dbReference type="FunFam" id="1.10.10.2830:FF:000001">
    <property type="entry name" value="Chromosome partitioning protein ParB"/>
    <property type="match status" value="1"/>
</dbReference>
<dbReference type="PANTHER" id="PTHR33375">
    <property type="entry name" value="CHROMOSOME-PARTITIONING PROTEIN PARB-RELATED"/>
    <property type="match status" value="1"/>
</dbReference>
<dbReference type="GO" id="GO:0003677">
    <property type="term" value="F:DNA binding"/>
    <property type="evidence" value="ECO:0007669"/>
    <property type="project" value="UniProtKB-KW"/>
</dbReference>
<feature type="compositionally biased region" description="Low complexity" evidence="5">
    <location>
        <begin position="1"/>
        <end position="37"/>
    </location>
</feature>
<dbReference type="Pfam" id="PF17762">
    <property type="entry name" value="HTH_ParB"/>
    <property type="match status" value="1"/>
</dbReference>
<dbReference type="OrthoDB" id="9802051at2"/>
<dbReference type="FunFam" id="3.90.1530.30:FF:000001">
    <property type="entry name" value="Chromosome partitioning protein ParB"/>
    <property type="match status" value="1"/>
</dbReference>
<evidence type="ECO:0000256" key="5">
    <source>
        <dbReference type="SAM" id="MobiDB-lite"/>
    </source>
</evidence>
<reference evidence="7 8" key="1">
    <citation type="submission" date="2019-02" db="EMBL/GenBank/DDBJ databases">
        <title>Genomic Encyclopedia of Type Strains, Phase IV (KMG-IV): sequencing the most valuable type-strain genomes for metagenomic binning, comparative biology and taxonomic classification.</title>
        <authorList>
            <person name="Goeker M."/>
        </authorList>
    </citation>
    <scope>NUCLEOTIDE SEQUENCE [LARGE SCALE GENOMIC DNA]</scope>
    <source>
        <strain evidence="7 8">DSM 23814</strain>
    </source>
</reference>
<comment type="caution">
    <text evidence="7">The sequence shown here is derived from an EMBL/GenBank/DDBJ whole genome shotgun (WGS) entry which is preliminary data.</text>
</comment>
<protein>
    <submittedName>
        <fullName evidence="7">Chromosome segregation DNA-binding protein</fullName>
    </submittedName>
</protein>
<dbReference type="Pfam" id="PF02195">
    <property type="entry name" value="ParB_N"/>
    <property type="match status" value="1"/>
</dbReference>
<dbReference type="GO" id="GO:0007059">
    <property type="term" value="P:chromosome segregation"/>
    <property type="evidence" value="ECO:0007669"/>
    <property type="project" value="UniProtKB-KW"/>
</dbReference>
<comment type="function">
    <text evidence="4">Involved in chromosome partition. Localize to both poles of the predivisional cell following completion of DNA replication. Binds to the DNA origin of replication.</text>
</comment>
<gene>
    <name evidence="7" type="ORF">EV681_2358</name>
</gene>
<evidence type="ECO:0000313" key="7">
    <source>
        <dbReference type="EMBL" id="RZT93946.1"/>
    </source>
</evidence>
<dbReference type="EMBL" id="SHKO01000002">
    <property type="protein sequence ID" value="RZT93946.1"/>
    <property type="molecule type" value="Genomic_DNA"/>
</dbReference>
<evidence type="ECO:0000313" key="8">
    <source>
        <dbReference type="Proteomes" id="UP000293398"/>
    </source>
</evidence>
<dbReference type="SUPFAM" id="SSF109709">
    <property type="entry name" value="KorB DNA-binding domain-like"/>
    <property type="match status" value="1"/>
</dbReference>
<dbReference type="GO" id="GO:0045881">
    <property type="term" value="P:positive regulation of sporulation resulting in formation of a cellular spore"/>
    <property type="evidence" value="ECO:0007669"/>
    <property type="project" value="TreeGrafter"/>
</dbReference>
<organism evidence="7 8">
    <name type="scientific">Advenella incenata</name>
    <dbReference type="NCBI Taxonomy" id="267800"/>
    <lineage>
        <taxon>Bacteria</taxon>
        <taxon>Pseudomonadati</taxon>
        <taxon>Pseudomonadota</taxon>
        <taxon>Betaproteobacteria</taxon>
        <taxon>Burkholderiales</taxon>
        <taxon>Alcaligenaceae</taxon>
    </lineage>
</organism>
<accession>A0A4Q7VAX0</accession>
<dbReference type="Gene3D" id="3.90.1530.30">
    <property type="match status" value="1"/>
</dbReference>
<dbReference type="GO" id="GO:0005694">
    <property type="term" value="C:chromosome"/>
    <property type="evidence" value="ECO:0007669"/>
    <property type="project" value="TreeGrafter"/>
</dbReference>
<evidence type="ECO:0000256" key="3">
    <source>
        <dbReference type="ARBA" id="ARBA00023125"/>
    </source>
</evidence>
<dbReference type="InterPro" id="IPR041468">
    <property type="entry name" value="HTH_ParB/Spo0J"/>
</dbReference>
<dbReference type="RefSeq" id="WP_128393325.1">
    <property type="nucleotide sequence ID" value="NZ_SHKO01000002.1"/>
</dbReference>
<keyword evidence="2" id="KW-0159">Chromosome partition</keyword>
<sequence>MATASSKTAGKTAAKSTTKTPAKSAAKTTAKSVSRAAPAAVKKAKGLGRGLSALLGNDINVIEDLSRDEKKGPELPSSVPLNQIRAGKYQPRTQMDETALNELAESIRSQGIMQPILIRPIAGDQPEKYEIIAGERRFRAAKLAGLAEVPVLVREVADENAAVMALIENIQREDLNPLEEAQGVKRLIDDFQFTHEQAAQAIGRSRSLTSNLLRLLNLAQPVQNFLLQGQLDMGHARALLAVDSATQIILANQVVARQLSVRETERLVNSAGQSKAQSKPKAVNRDVERLEEALSDHLGTRVSLKMGSKDKGQLMIDFHGWEHLNSLLEKQGLNNILES</sequence>
<keyword evidence="3 7" id="KW-0238">DNA-binding</keyword>
<dbReference type="PANTHER" id="PTHR33375:SF1">
    <property type="entry name" value="CHROMOSOME-PARTITIONING PROTEIN PARB-RELATED"/>
    <property type="match status" value="1"/>
</dbReference>
<proteinExistence type="inferred from homology"/>
<dbReference type="NCBIfam" id="TIGR00180">
    <property type="entry name" value="parB_part"/>
    <property type="match status" value="1"/>
</dbReference>
<feature type="domain" description="ParB-like N-terminal" evidence="6">
    <location>
        <begin position="77"/>
        <end position="170"/>
    </location>
</feature>
<evidence type="ECO:0000256" key="4">
    <source>
        <dbReference type="ARBA" id="ARBA00025472"/>
    </source>
</evidence>
<evidence type="ECO:0000259" key="6">
    <source>
        <dbReference type="SMART" id="SM00470"/>
    </source>
</evidence>
<dbReference type="InterPro" id="IPR036086">
    <property type="entry name" value="ParB/Sulfiredoxin_sf"/>
</dbReference>
<dbReference type="InterPro" id="IPR057240">
    <property type="entry name" value="ParB_dimer_C"/>
</dbReference>
<dbReference type="Gene3D" id="1.10.10.2830">
    <property type="match status" value="1"/>
</dbReference>
<dbReference type="SMART" id="SM00470">
    <property type="entry name" value="ParB"/>
    <property type="match status" value="1"/>
</dbReference>
<dbReference type="Pfam" id="PF23552">
    <property type="entry name" value="ParB_C"/>
    <property type="match status" value="1"/>
</dbReference>
<feature type="region of interest" description="Disordered" evidence="5">
    <location>
        <begin position="1"/>
        <end position="41"/>
    </location>
</feature>
<dbReference type="Proteomes" id="UP000293398">
    <property type="component" value="Unassembled WGS sequence"/>
</dbReference>
<dbReference type="SUPFAM" id="SSF110849">
    <property type="entry name" value="ParB/Sulfiredoxin"/>
    <property type="match status" value="1"/>
</dbReference>
<dbReference type="InterPro" id="IPR050336">
    <property type="entry name" value="Chromosome_partition/occlusion"/>
</dbReference>
<evidence type="ECO:0000256" key="1">
    <source>
        <dbReference type="ARBA" id="ARBA00006295"/>
    </source>
</evidence>
<keyword evidence="8" id="KW-1185">Reference proteome</keyword>
<comment type="similarity">
    <text evidence="1">Belongs to the ParB family.</text>
</comment>
<dbReference type="InterPro" id="IPR003115">
    <property type="entry name" value="ParB_N"/>
</dbReference>
<dbReference type="AlphaFoldDB" id="A0A4Q7VAX0"/>
<evidence type="ECO:0000256" key="2">
    <source>
        <dbReference type="ARBA" id="ARBA00022829"/>
    </source>
</evidence>
<dbReference type="InterPro" id="IPR004437">
    <property type="entry name" value="ParB/RepB/Spo0J"/>
</dbReference>
<dbReference type="CDD" id="cd16393">
    <property type="entry name" value="SPO0J_N"/>
    <property type="match status" value="1"/>
</dbReference>